<dbReference type="EMBL" id="JBBDGM010000013">
    <property type="protein sequence ID" value="MEJ1089386.1"/>
    <property type="molecule type" value="Genomic_DNA"/>
</dbReference>
<gene>
    <name evidence="1" type="ORF">WDU99_13780</name>
</gene>
<reference evidence="1 2" key="1">
    <citation type="submission" date="2024-02" db="EMBL/GenBank/DDBJ databases">
        <authorList>
            <person name="Saticioglu I.B."/>
        </authorList>
    </citation>
    <scope>NUCLEOTIDE SEQUENCE [LARGE SCALE GENOMIC DNA]</scope>
    <source>
        <strain evidence="1 2">Mu-80</strain>
    </source>
</reference>
<dbReference type="Proteomes" id="UP001371224">
    <property type="component" value="Unassembled WGS sequence"/>
</dbReference>
<accession>A0ABU8LEI7</accession>
<evidence type="ECO:0000313" key="1">
    <source>
        <dbReference type="EMBL" id="MEJ1089386.1"/>
    </source>
</evidence>
<proteinExistence type="predicted"/>
<dbReference type="RefSeq" id="WP_337333031.1">
    <property type="nucleotide sequence ID" value="NZ_JBBDGM010000013.1"/>
</dbReference>
<sequence>MTVLVSEVAKTVDQLVNHAVHPQWTSQEGSMKAIKRELNALFKRYGLPRTGEPMASAWKYILKHY</sequence>
<keyword evidence="2" id="KW-1185">Reference proteome</keyword>
<protein>
    <submittedName>
        <fullName evidence="1">Uncharacterized protein</fullName>
    </submittedName>
</protein>
<comment type="caution">
    <text evidence="1">The sequence shown here is derived from an EMBL/GenBank/DDBJ whole genome shotgun (WGS) entry which is preliminary data.</text>
</comment>
<organism evidence="1 2">
    <name type="scientific">Microbacterium bandirmense</name>
    <dbReference type="NCBI Taxonomy" id="3122050"/>
    <lineage>
        <taxon>Bacteria</taxon>
        <taxon>Bacillati</taxon>
        <taxon>Actinomycetota</taxon>
        <taxon>Actinomycetes</taxon>
        <taxon>Micrococcales</taxon>
        <taxon>Microbacteriaceae</taxon>
        <taxon>Microbacterium</taxon>
    </lineage>
</organism>
<name>A0ABU8LEI7_9MICO</name>
<evidence type="ECO:0000313" key="2">
    <source>
        <dbReference type="Proteomes" id="UP001371224"/>
    </source>
</evidence>